<evidence type="ECO:0000256" key="6">
    <source>
        <dbReference type="PROSITE-ProRule" id="PRU10141"/>
    </source>
</evidence>
<evidence type="ECO:0000256" key="2">
    <source>
        <dbReference type="ARBA" id="ARBA00022679"/>
    </source>
</evidence>
<keyword evidence="2" id="KW-0808">Transferase</keyword>
<evidence type="ECO:0000256" key="4">
    <source>
        <dbReference type="ARBA" id="ARBA00022777"/>
    </source>
</evidence>
<dbReference type="FunFam" id="3.30.200.20:FF:000415">
    <property type="entry name" value="receptor-like serine/threonine-protein kinase NCRK"/>
    <property type="match status" value="1"/>
</dbReference>
<keyword evidence="9" id="KW-0732">Signal</keyword>
<dbReference type="AlphaFoldDB" id="A0A7J0H544"/>
<dbReference type="Pfam" id="PF01138">
    <property type="entry name" value="RNase_PH"/>
    <property type="match status" value="1"/>
</dbReference>
<dbReference type="InterPro" id="IPR027408">
    <property type="entry name" value="PNPase/RNase_PH_dom_sf"/>
</dbReference>
<dbReference type="InterPro" id="IPR008271">
    <property type="entry name" value="Ser/Thr_kinase_AS"/>
</dbReference>
<dbReference type="PANTHER" id="PTHR47989:SF23">
    <property type="entry name" value="RECEPTOR-LIKE SERINE_THREONINE-PROTEIN KINASE NCRK ISOFORM X1"/>
    <property type="match status" value="1"/>
</dbReference>
<comment type="caution">
    <text evidence="11">The sequence shown here is derived from an EMBL/GenBank/DDBJ whole genome shotgun (WGS) entry which is preliminary data.</text>
</comment>
<dbReference type="EMBL" id="BJWL01000026">
    <property type="protein sequence ID" value="GFZ17884.1"/>
    <property type="molecule type" value="Genomic_DNA"/>
</dbReference>
<feature type="compositionally biased region" description="Low complexity" evidence="7">
    <location>
        <begin position="562"/>
        <end position="575"/>
    </location>
</feature>
<dbReference type="InterPro" id="IPR000719">
    <property type="entry name" value="Prot_kinase_dom"/>
</dbReference>
<evidence type="ECO:0000256" key="1">
    <source>
        <dbReference type="ARBA" id="ARBA00022527"/>
    </source>
</evidence>
<dbReference type="Pfam" id="PF03725">
    <property type="entry name" value="RNase_PH_C"/>
    <property type="match status" value="1"/>
</dbReference>
<sequence length="1049" mass="113914">MKLQAAVALSCLISLIWVQHILCDEVSDTSTTNKWTCTCSAAYQGNQSFAIETNCSTSCDCSPAGSSKDSWICMCGSGFPEVAAGNLSTSCFTACNCTSGLSSQLDSSKKKISSKVVVIILSICVLLMTLAFMTLVACYAYRRRDKSPVTRPLFSSDKETSFNSAANLISHGASSVSGSKIYIGAPAKPITGCIPNASLFFKSKRETIHGTILRFSYPELEDATNKFSNSNLIGVGGSSHVYHGHLRDGRAVAIKRLKTQGGPDPEAIFLTEIELISRLHHCHVLPLLGYCSEIQGKHAERLLVFEYMINGNLRECLDGASGKSLDWCTRVAIALGAAKGLEYLHEAAAPKILHRDVKSTNILLDENWRAKATPRLLDSRRVIKELPDLQLKGNFPEEEMQIMAYLAKECLLLDPDSRPSMSEVVQILSTIAPEKSRRQNFPINLYQVESASRYLSVAAVMLGNIYHSTIAAITGFANLSTYEASKQIESAGEPEAEEIKRVTSYKWSPLNADRTLSADENGKEANTFSAEHIDRLILLTSKARSWRSQDDEAVDITEPSNGSAAAGSAAAAAGSTPGPWRRNYGIMVTCGFCAAVGYSEAAVLHCLSQGLHLHSNTLPDSHISIKLGSGERGKCELSSYAARTQDLVEQQQQPPREREREMAGKSGTTPTTYSPSPSTQNKKRRPIFNDTDWVRSDGRGFPQCRPACHFFAFGVEYVESGDAGRSQDFRGGYSPTWACCSTAPGGFLRTGAVNSASGSAYAEFGNTKVIVSVFGPRESKKAMMYSDVGRLNCNVSYTTFATPVRGQGSDNKEFSSILHKALEGAIILDSFPKTTVDVFALVLESGGSKSKVLFAPVESRFTGRFQVVVRINETMVAGDLPVVISCASLALADAGIMMYDLVASVSVLGQKNSIFFCVELHAWVSDNGGHDYGFLCSLNMGFLWPLALPWWNWCFEEGRRGGLVGGGFLESCLGKNLVIDPISEEENYQDGSLMITCMPSRNEVTQLTVTGEWSTPKIHEAMELCLDACSKLGNIMRSCLKETASASQE</sequence>
<organism evidence="11 12">
    <name type="scientific">Actinidia rufa</name>
    <dbReference type="NCBI Taxonomy" id="165716"/>
    <lineage>
        <taxon>Eukaryota</taxon>
        <taxon>Viridiplantae</taxon>
        <taxon>Streptophyta</taxon>
        <taxon>Embryophyta</taxon>
        <taxon>Tracheophyta</taxon>
        <taxon>Spermatophyta</taxon>
        <taxon>Magnoliopsida</taxon>
        <taxon>eudicotyledons</taxon>
        <taxon>Gunneridae</taxon>
        <taxon>Pentapetalae</taxon>
        <taxon>asterids</taxon>
        <taxon>Ericales</taxon>
        <taxon>Actinidiaceae</taxon>
        <taxon>Actinidia</taxon>
    </lineage>
</organism>
<keyword evidence="3 6" id="KW-0547">Nucleotide-binding</keyword>
<feature type="domain" description="Protein kinase" evidence="10">
    <location>
        <begin position="227"/>
        <end position="529"/>
    </location>
</feature>
<dbReference type="InterPro" id="IPR015847">
    <property type="entry name" value="ExoRNase_PH_dom2"/>
</dbReference>
<dbReference type="Pfam" id="PF00069">
    <property type="entry name" value="Pkinase"/>
    <property type="match status" value="1"/>
</dbReference>
<dbReference type="SUPFAM" id="SSF54211">
    <property type="entry name" value="Ribosomal protein S5 domain 2-like"/>
    <property type="match status" value="1"/>
</dbReference>
<dbReference type="PROSITE" id="PS50011">
    <property type="entry name" value="PROTEIN_KINASE_DOM"/>
    <property type="match status" value="1"/>
</dbReference>
<dbReference type="InterPro" id="IPR011009">
    <property type="entry name" value="Kinase-like_dom_sf"/>
</dbReference>
<evidence type="ECO:0000259" key="10">
    <source>
        <dbReference type="PROSITE" id="PS50011"/>
    </source>
</evidence>
<keyword evidence="8" id="KW-1133">Transmembrane helix</keyword>
<dbReference type="SUPFAM" id="SSF55666">
    <property type="entry name" value="Ribonuclease PH domain 2-like"/>
    <property type="match status" value="1"/>
</dbReference>
<feature type="chain" id="PRO_5029472522" evidence="9">
    <location>
        <begin position="24"/>
        <end position="1049"/>
    </location>
</feature>
<feature type="compositionally biased region" description="Low complexity" evidence="7">
    <location>
        <begin position="668"/>
        <end position="679"/>
    </location>
</feature>
<dbReference type="GO" id="GO:0005524">
    <property type="term" value="F:ATP binding"/>
    <property type="evidence" value="ECO:0007669"/>
    <property type="project" value="UniProtKB-UniRule"/>
</dbReference>
<dbReference type="PROSITE" id="PS00107">
    <property type="entry name" value="PROTEIN_KINASE_ATP"/>
    <property type="match status" value="1"/>
</dbReference>
<dbReference type="PANTHER" id="PTHR47989">
    <property type="entry name" value="OS01G0750732 PROTEIN"/>
    <property type="match status" value="1"/>
</dbReference>
<feature type="region of interest" description="Disordered" evidence="7">
    <location>
        <begin position="550"/>
        <end position="576"/>
    </location>
</feature>
<dbReference type="Gene3D" id="3.30.200.20">
    <property type="entry name" value="Phosphorylase Kinase, domain 1"/>
    <property type="match status" value="1"/>
</dbReference>
<dbReference type="OrthoDB" id="1890790at2759"/>
<feature type="region of interest" description="Disordered" evidence="7">
    <location>
        <begin position="642"/>
        <end position="688"/>
    </location>
</feature>
<dbReference type="GO" id="GO:0004674">
    <property type="term" value="F:protein serine/threonine kinase activity"/>
    <property type="evidence" value="ECO:0007669"/>
    <property type="project" value="UniProtKB-KW"/>
</dbReference>
<dbReference type="Proteomes" id="UP000585474">
    <property type="component" value="Unassembled WGS sequence"/>
</dbReference>
<dbReference type="Gene3D" id="3.30.230.70">
    <property type="entry name" value="GHMP Kinase, N-terminal domain"/>
    <property type="match status" value="1"/>
</dbReference>
<evidence type="ECO:0000256" key="7">
    <source>
        <dbReference type="SAM" id="MobiDB-lite"/>
    </source>
</evidence>
<evidence type="ECO:0000256" key="3">
    <source>
        <dbReference type="ARBA" id="ARBA00022741"/>
    </source>
</evidence>
<dbReference type="SUPFAM" id="SSF56112">
    <property type="entry name" value="Protein kinase-like (PK-like)"/>
    <property type="match status" value="1"/>
</dbReference>
<proteinExistence type="predicted"/>
<dbReference type="InterPro" id="IPR020568">
    <property type="entry name" value="Ribosomal_Su5_D2-typ_SF"/>
</dbReference>
<dbReference type="InterPro" id="IPR001247">
    <property type="entry name" value="ExoRNase_PH_dom1"/>
</dbReference>
<keyword evidence="8" id="KW-0812">Transmembrane</keyword>
<keyword evidence="8" id="KW-0472">Membrane</keyword>
<feature type="transmembrane region" description="Helical" evidence="8">
    <location>
        <begin position="116"/>
        <end position="141"/>
    </location>
</feature>
<accession>A0A7J0H544</accession>
<feature type="binding site" evidence="6">
    <location>
        <position position="255"/>
    </location>
    <ligand>
        <name>ATP</name>
        <dbReference type="ChEBI" id="CHEBI:30616"/>
    </ligand>
</feature>
<dbReference type="Gene3D" id="1.10.510.10">
    <property type="entry name" value="Transferase(Phosphotransferase) domain 1"/>
    <property type="match status" value="2"/>
</dbReference>
<keyword evidence="12" id="KW-1185">Reference proteome</keyword>
<dbReference type="InterPro" id="IPR017441">
    <property type="entry name" value="Protein_kinase_ATP_BS"/>
</dbReference>
<name>A0A7J0H544_9ERIC</name>
<evidence type="ECO:0000313" key="11">
    <source>
        <dbReference type="EMBL" id="GFZ17884.1"/>
    </source>
</evidence>
<protein>
    <submittedName>
        <fullName evidence="11">3'-5'-exoribonuclease family protein</fullName>
    </submittedName>
</protein>
<dbReference type="InterPro" id="IPR036345">
    <property type="entry name" value="ExoRNase_PH_dom2_sf"/>
</dbReference>
<keyword evidence="4" id="KW-0418">Kinase</keyword>
<keyword evidence="5 6" id="KW-0067">ATP-binding</keyword>
<dbReference type="SMART" id="SM00220">
    <property type="entry name" value="S_TKc"/>
    <property type="match status" value="1"/>
</dbReference>
<evidence type="ECO:0000313" key="12">
    <source>
        <dbReference type="Proteomes" id="UP000585474"/>
    </source>
</evidence>
<keyword evidence="1" id="KW-0723">Serine/threonine-protein kinase</keyword>
<dbReference type="CDD" id="cd11371">
    <property type="entry name" value="RNase_PH_MTR3"/>
    <property type="match status" value="1"/>
</dbReference>
<evidence type="ECO:0000256" key="5">
    <source>
        <dbReference type="ARBA" id="ARBA00022840"/>
    </source>
</evidence>
<dbReference type="PROSITE" id="PS00108">
    <property type="entry name" value="PROTEIN_KINASE_ST"/>
    <property type="match status" value="1"/>
</dbReference>
<feature type="signal peptide" evidence="9">
    <location>
        <begin position="1"/>
        <end position="23"/>
    </location>
</feature>
<gene>
    <name evidence="11" type="ORF">Acr_26g0011530</name>
</gene>
<evidence type="ECO:0000256" key="8">
    <source>
        <dbReference type="SAM" id="Phobius"/>
    </source>
</evidence>
<reference evidence="11 12" key="1">
    <citation type="submission" date="2019-07" db="EMBL/GenBank/DDBJ databases">
        <title>De Novo Assembly of kiwifruit Actinidia rufa.</title>
        <authorList>
            <person name="Sugita-Konishi S."/>
            <person name="Sato K."/>
            <person name="Mori E."/>
            <person name="Abe Y."/>
            <person name="Kisaki G."/>
            <person name="Hamano K."/>
            <person name="Suezawa K."/>
            <person name="Otani M."/>
            <person name="Fukuda T."/>
            <person name="Manabe T."/>
            <person name="Gomi K."/>
            <person name="Tabuchi M."/>
            <person name="Akimitsu K."/>
            <person name="Kataoka I."/>
        </authorList>
    </citation>
    <scope>NUCLEOTIDE SEQUENCE [LARGE SCALE GENOMIC DNA]</scope>
    <source>
        <strain evidence="12">cv. Fuchu</strain>
    </source>
</reference>
<evidence type="ECO:0000256" key="9">
    <source>
        <dbReference type="SAM" id="SignalP"/>
    </source>
</evidence>